<evidence type="ECO:0000313" key="1">
    <source>
        <dbReference type="EMBL" id="TYS54907.1"/>
    </source>
</evidence>
<sequence length="132" mass="15286">MDLEWYLFEHSYLLDIQIIPMNNQLIFRLDAKMTYDHPRTGQRTDSGTGFVEIEMAFEGVQYLKMVNSPNLIKNPNEDIGSIESLCVEDFPCHLSHVKVEKPSTNTSLKWLTFVSEMISLELVFERVVIGEK</sequence>
<evidence type="ECO:0000313" key="2">
    <source>
        <dbReference type="Proteomes" id="UP000322997"/>
    </source>
</evidence>
<dbReference type="RefSeq" id="WP_148984978.1">
    <property type="nucleotide sequence ID" value="NZ_JBNILK010000003.1"/>
</dbReference>
<dbReference type="AlphaFoldDB" id="A0A5D4RUF1"/>
<accession>A0A5D4RUF1</accession>
<comment type="caution">
    <text evidence="1">The sequence shown here is derived from an EMBL/GenBank/DDBJ whole genome shotgun (WGS) entry which is preliminary data.</text>
</comment>
<reference evidence="1 2" key="1">
    <citation type="submission" date="2019-08" db="EMBL/GenBank/DDBJ databases">
        <title>Bacillus genomes from the desert of Cuatro Cienegas, Coahuila.</title>
        <authorList>
            <person name="Olmedo-Alvarez G."/>
        </authorList>
    </citation>
    <scope>NUCLEOTIDE SEQUENCE [LARGE SCALE GENOMIC DNA]</scope>
    <source>
        <strain evidence="1 2">CH108_3D</strain>
    </source>
</reference>
<name>A0A5D4RUF1_9BACI</name>
<organism evidence="1 2">
    <name type="scientific">Rossellomorea marisflavi</name>
    <dbReference type="NCBI Taxonomy" id="189381"/>
    <lineage>
        <taxon>Bacteria</taxon>
        <taxon>Bacillati</taxon>
        <taxon>Bacillota</taxon>
        <taxon>Bacilli</taxon>
        <taxon>Bacillales</taxon>
        <taxon>Bacillaceae</taxon>
        <taxon>Rossellomorea</taxon>
    </lineage>
</organism>
<dbReference type="EMBL" id="VTEQ01000002">
    <property type="protein sequence ID" value="TYS54907.1"/>
    <property type="molecule type" value="Genomic_DNA"/>
</dbReference>
<protein>
    <submittedName>
        <fullName evidence="1">Uncharacterized protein</fullName>
    </submittedName>
</protein>
<gene>
    <name evidence="1" type="ORF">FZC83_08130</name>
</gene>
<proteinExistence type="predicted"/>
<dbReference type="Proteomes" id="UP000322997">
    <property type="component" value="Unassembled WGS sequence"/>
</dbReference>